<protein>
    <submittedName>
        <fullName evidence="2">F-box LRR-repeat protein</fullName>
    </submittedName>
</protein>
<dbReference type="InterPro" id="IPR036047">
    <property type="entry name" value="F-box-like_dom_sf"/>
</dbReference>
<dbReference type="InterPro" id="IPR001810">
    <property type="entry name" value="F-box_dom"/>
</dbReference>
<sequence length="396" mass="45386">PTGNQSLKIEKGWRKKSRAPFHRVLSRSIASPNQCLTFCGSHVSLVSLSLGPPALRNFSGGQKEVLSKLLFRTCSVTNLDATRANEKEGKIINLVKMADTKFNGKRWEEMETDVLVKIFKELNMIQLAPVSRVCRSWRLACSDPFIWNTLDLGLLQSNFIQTRASPYIWVDERSDKRLTRILRVAMALSRGNITSPHLKRLVMPAWNRITKVGICQAIRRWENLESLTMPSIAHPPYIMEEISRSCKNFSQLKVMGTFDMHFASAIATNLQKLKVLSLRCSMITKEALLYILNRMDNLEVLNISHCLLLEALATSGRKQVRSELDPSILQKAARIREFFHCQSSSCTTCKRMIEDEGLMRWYRYEDWFWRRDEVSTLDLGDYGKLFGKNCVNSLTA</sequence>
<dbReference type="SMART" id="SM00256">
    <property type="entry name" value="FBOX"/>
    <property type="match status" value="1"/>
</dbReference>
<evidence type="ECO:0000259" key="1">
    <source>
        <dbReference type="SMART" id="SM00256"/>
    </source>
</evidence>
<feature type="non-terminal residue" evidence="2">
    <location>
        <position position="1"/>
    </location>
</feature>
<dbReference type="PANTHER" id="PTHR38926:SF13">
    <property type="entry name" value="F-BOX DOMAIN CONTAINING PROTEIN, EXPRESSED"/>
    <property type="match status" value="1"/>
</dbReference>
<dbReference type="EMBL" id="CP097507">
    <property type="protein sequence ID" value="URE04110.1"/>
    <property type="molecule type" value="Genomic_DNA"/>
</dbReference>
<dbReference type="Proteomes" id="UP001055439">
    <property type="component" value="Chromosome 5"/>
</dbReference>
<dbReference type="SUPFAM" id="SSF52047">
    <property type="entry name" value="RNI-like"/>
    <property type="match status" value="1"/>
</dbReference>
<dbReference type="PANTHER" id="PTHR38926">
    <property type="entry name" value="F-BOX DOMAIN CONTAINING PROTEIN, EXPRESSED"/>
    <property type="match status" value="1"/>
</dbReference>
<proteinExistence type="predicted"/>
<dbReference type="OrthoDB" id="722566at2759"/>
<dbReference type="SUPFAM" id="SSF81383">
    <property type="entry name" value="F-box domain"/>
    <property type="match status" value="1"/>
</dbReference>
<reference evidence="2" key="1">
    <citation type="submission" date="2022-05" db="EMBL/GenBank/DDBJ databases">
        <title>The Musa troglodytarum L. genome provides insights into the mechanism of non-climacteric behaviour and enrichment of carotenoids.</title>
        <authorList>
            <person name="Wang J."/>
        </authorList>
    </citation>
    <scope>NUCLEOTIDE SEQUENCE</scope>
    <source>
        <tissue evidence="2">Leaf</tissue>
    </source>
</reference>
<organism evidence="2 3">
    <name type="scientific">Musa troglodytarum</name>
    <name type="common">fe'i banana</name>
    <dbReference type="NCBI Taxonomy" id="320322"/>
    <lineage>
        <taxon>Eukaryota</taxon>
        <taxon>Viridiplantae</taxon>
        <taxon>Streptophyta</taxon>
        <taxon>Embryophyta</taxon>
        <taxon>Tracheophyta</taxon>
        <taxon>Spermatophyta</taxon>
        <taxon>Magnoliopsida</taxon>
        <taxon>Liliopsida</taxon>
        <taxon>Zingiberales</taxon>
        <taxon>Musaceae</taxon>
        <taxon>Musa</taxon>
    </lineage>
</organism>
<dbReference type="Pfam" id="PF12937">
    <property type="entry name" value="F-box-like"/>
    <property type="match status" value="1"/>
</dbReference>
<accession>A0A9E7FY72</accession>
<name>A0A9E7FY72_9LILI</name>
<dbReference type="AlphaFoldDB" id="A0A9E7FY72"/>
<evidence type="ECO:0000313" key="2">
    <source>
        <dbReference type="EMBL" id="URE04110.1"/>
    </source>
</evidence>
<feature type="domain" description="F-box" evidence="1">
    <location>
        <begin position="110"/>
        <end position="150"/>
    </location>
</feature>
<dbReference type="InterPro" id="IPR032675">
    <property type="entry name" value="LRR_dom_sf"/>
</dbReference>
<dbReference type="Gene3D" id="1.20.1280.50">
    <property type="match status" value="1"/>
</dbReference>
<dbReference type="Gene3D" id="3.80.10.10">
    <property type="entry name" value="Ribonuclease Inhibitor"/>
    <property type="match status" value="1"/>
</dbReference>
<evidence type="ECO:0000313" key="3">
    <source>
        <dbReference type="Proteomes" id="UP001055439"/>
    </source>
</evidence>
<gene>
    <name evidence="2" type="ORF">MUK42_20021</name>
</gene>
<keyword evidence="3" id="KW-1185">Reference proteome</keyword>